<dbReference type="AlphaFoldDB" id="A0A1G8JDE9"/>
<organism evidence="3 4">
    <name type="scientific">Rhodococcus triatomae</name>
    <dbReference type="NCBI Taxonomy" id="300028"/>
    <lineage>
        <taxon>Bacteria</taxon>
        <taxon>Bacillati</taxon>
        <taxon>Actinomycetota</taxon>
        <taxon>Actinomycetes</taxon>
        <taxon>Mycobacteriales</taxon>
        <taxon>Nocardiaceae</taxon>
        <taxon>Rhodococcus</taxon>
    </lineage>
</organism>
<feature type="domain" description="Mammalian cell entry C-terminal" evidence="2">
    <location>
        <begin position="118"/>
        <end position="337"/>
    </location>
</feature>
<keyword evidence="4" id="KW-1185">Reference proteome</keyword>
<dbReference type="PANTHER" id="PTHR33371">
    <property type="entry name" value="INTERMEMBRANE PHOSPHOLIPID TRANSPORT SYSTEM BINDING PROTEIN MLAD-RELATED"/>
    <property type="match status" value="1"/>
</dbReference>
<dbReference type="Pfam" id="PF02470">
    <property type="entry name" value="MlaD"/>
    <property type="match status" value="1"/>
</dbReference>
<dbReference type="InterPro" id="IPR003399">
    <property type="entry name" value="Mce/MlaD"/>
</dbReference>
<dbReference type="Pfam" id="PF11887">
    <property type="entry name" value="Mce4_CUP1"/>
    <property type="match status" value="1"/>
</dbReference>
<dbReference type="RefSeq" id="WP_072738367.1">
    <property type="nucleotide sequence ID" value="NZ_CP048813.1"/>
</dbReference>
<dbReference type="InterPro" id="IPR024516">
    <property type="entry name" value="Mce_C"/>
</dbReference>
<accession>A0A1G8JDE9</accession>
<proteinExistence type="predicted"/>
<name>A0A1G8JDE9_9NOCA</name>
<dbReference type="GO" id="GO:0005576">
    <property type="term" value="C:extracellular region"/>
    <property type="evidence" value="ECO:0007669"/>
    <property type="project" value="TreeGrafter"/>
</dbReference>
<evidence type="ECO:0000313" key="4">
    <source>
        <dbReference type="Proteomes" id="UP000183263"/>
    </source>
</evidence>
<protein>
    <submittedName>
        <fullName evidence="3">Phospholipid/cholesterol/gamma-HCH transport system substrate-binding protein</fullName>
    </submittedName>
</protein>
<dbReference type="EMBL" id="FNDN01000006">
    <property type="protein sequence ID" value="SDI29265.1"/>
    <property type="molecule type" value="Genomic_DNA"/>
</dbReference>
<sequence length="359" mass="38392">MRGLAAPMVKLIVFAVVTILATGMLAATIANLGGGGGTKFHAIFSDVTSLNEGDEVRIAGVRVGQVQSISIENERQAKVEFTVNDRDWLPASTTATIRFRNLVGQRYISLAQGEGEQGRKINGGDTIPIEQTRPAVNLTTLFNGFRPLFQTLSADDVNKLSYQIIQVFQGEAGTVAELVRSTASLTNTIADKDRVIGSVIDNLNTVLATVNERDEEFDSLIVNTQALVSGLSADRDVVGSAVTSLAGLTDATADLLEPTRPSITQSITALNTVATTLNENRDALDDTLKVFPVKLEKLGRAASYGSWFQFYLCGIDIIAGPGSSPYLNLPTGLPTVNQPLYTNSATRCTQAGLQELQQK</sequence>
<evidence type="ECO:0000259" key="1">
    <source>
        <dbReference type="Pfam" id="PF02470"/>
    </source>
</evidence>
<dbReference type="InterPro" id="IPR005693">
    <property type="entry name" value="Mce"/>
</dbReference>
<evidence type="ECO:0000313" key="3">
    <source>
        <dbReference type="EMBL" id="SDI29265.1"/>
    </source>
</evidence>
<dbReference type="NCBIfam" id="TIGR00996">
    <property type="entry name" value="Mtu_fam_mce"/>
    <property type="match status" value="1"/>
</dbReference>
<dbReference type="Proteomes" id="UP000183263">
    <property type="component" value="Unassembled WGS sequence"/>
</dbReference>
<dbReference type="OrthoDB" id="338143at2"/>
<dbReference type="GO" id="GO:0051701">
    <property type="term" value="P:biological process involved in interaction with host"/>
    <property type="evidence" value="ECO:0007669"/>
    <property type="project" value="TreeGrafter"/>
</dbReference>
<feature type="domain" description="Mce/MlaD" evidence="1">
    <location>
        <begin position="37"/>
        <end position="113"/>
    </location>
</feature>
<gene>
    <name evidence="3" type="ORF">SAMN05444695_106156</name>
</gene>
<dbReference type="PANTHER" id="PTHR33371:SF17">
    <property type="entry name" value="MCE-FAMILY PROTEIN MCE1B"/>
    <property type="match status" value="1"/>
</dbReference>
<reference evidence="3 4" key="1">
    <citation type="submission" date="2016-10" db="EMBL/GenBank/DDBJ databases">
        <authorList>
            <person name="de Groot N.N."/>
        </authorList>
    </citation>
    <scope>NUCLEOTIDE SEQUENCE [LARGE SCALE GENOMIC DNA]</scope>
    <source>
        <strain evidence="3 4">DSM 44892</strain>
    </source>
</reference>
<dbReference type="InterPro" id="IPR052336">
    <property type="entry name" value="MlaD_Phospholipid_Transporter"/>
</dbReference>
<evidence type="ECO:0000259" key="2">
    <source>
        <dbReference type="Pfam" id="PF11887"/>
    </source>
</evidence>